<feature type="compositionally biased region" description="Low complexity" evidence="1">
    <location>
        <begin position="83"/>
        <end position="100"/>
    </location>
</feature>
<keyword evidence="3" id="KW-1185">Reference proteome</keyword>
<accession>A0ABQ7Q8M8</accession>
<name>A0ABQ7Q8M8_PLUXY</name>
<organism evidence="2 3">
    <name type="scientific">Plutella xylostella</name>
    <name type="common">Diamondback moth</name>
    <name type="synonym">Plutella maculipennis</name>
    <dbReference type="NCBI Taxonomy" id="51655"/>
    <lineage>
        <taxon>Eukaryota</taxon>
        <taxon>Metazoa</taxon>
        <taxon>Ecdysozoa</taxon>
        <taxon>Arthropoda</taxon>
        <taxon>Hexapoda</taxon>
        <taxon>Insecta</taxon>
        <taxon>Pterygota</taxon>
        <taxon>Neoptera</taxon>
        <taxon>Endopterygota</taxon>
        <taxon>Lepidoptera</taxon>
        <taxon>Glossata</taxon>
        <taxon>Ditrysia</taxon>
        <taxon>Yponomeutoidea</taxon>
        <taxon>Plutellidae</taxon>
        <taxon>Plutella</taxon>
    </lineage>
</organism>
<reference evidence="2 3" key="1">
    <citation type="submission" date="2021-06" db="EMBL/GenBank/DDBJ databases">
        <title>A haploid diamondback moth (Plutella xylostella L.) genome assembly resolves 31 chromosomes and identifies a diamide resistance mutation.</title>
        <authorList>
            <person name="Ward C.M."/>
            <person name="Perry K.D."/>
            <person name="Baker G."/>
            <person name="Powis K."/>
            <person name="Heckel D.G."/>
            <person name="Baxter S.W."/>
        </authorList>
    </citation>
    <scope>NUCLEOTIDE SEQUENCE [LARGE SCALE GENOMIC DNA]</scope>
    <source>
        <strain evidence="2 3">LV</strain>
        <tissue evidence="2">Single pupa</tissue>
    </source>
</reference>
<dbReference type="EMBL" id="JAHIBW010000019">
    <property type="protein sequence ID" value="KAG7301602.1"/>
    <property type="molecule type" value="Genomic_DNA"/>
</dbReference>
<gene>
    <name evidence="2" type="ORF">JYU34_014579</name>
</gene>
<protein>
    <submittedName>
        <fullName evidence="2">Uncharacterized protein</fullName>
    </submittedName>
</protein>
<dbReference type="Proteomes" id="UP000823941">
    <property type="component" value="Chromosome 19"/>
</dbReference>
<comment type="caution">
    <text evidence="2">The sequence shown here is derived from an EMBL/GenBank/DDBJ whole genome shotgun (WGS) entry which is preliminary data.</text>
</comment>
<evidence type="ECO:0000256" key="1">
    <source>
        <dbReference type="SAM" id="MobiDB-lite"/>
    </source>
</evidence>
<evidence type="ECO:0000313" key="2">
    <source>
        <dbReference type="EMBL" id="KAG7301602.1"/>
    </source>
</evidence>
<sequence length="290" mass="31653">MGCTPSMVLDHKSRRRDSAGSQEAALAKVAPLTTPLAKAPPPARAPRASLESDGFSIQLSSKKDSYVSQMGNNFATQLHIKRISGSSSGSPGARAGRRSSLALTPEDEPLVDVAPSIATLVTFAVNMAENSAHKRSNTFSSLDGSISVDQAGTPAKKLGCWSKFKSIFDGRGFDLEYEYSSSHNQSVVEAQNDIEGYRKLDERKLSVDNKAKFDTLDGELTGVINFYEQFATLGDENEEPSTKNWKTDKYRSRVSVRPSLFLPNIVEETSLSDNEVDDIEVVSDYNDNSR</sequence>
<evidence type="ECO:0000313" key="3">
    <source>
        <dbReference type="Proteomes" id="UP000823941"/>
    </source>
</evidence>
<proteinExistence type="predicted"/>
<feature type="region of interest" description="Disordered" evidence="1">
    <location>
        <begin position="1"/>
        <end position="54"/>
    </location>
</feature>
<feature type="region of interest" description="Disordered" evidence="1">
    <location>
        <begin position="82"/>
        <end position="103"/>
    </location>
</feature>